<evidence type="ECO:0000313" key="3">
    <source>
        <dbReference type="Proteomes" id="UP000249248"/>
    </source>
</evidence>
<gene>
    <name evidence="2" type="ORF">DNU06_04835</name>
</gene>
<evidence type="ECO:0000313" key="2">
    <source>
        <dbReference type="EMBL" id="PZE17948.1"/>
    </source>
</evidence>
<dbReference type="AlphaFoldDB" id="A0A2W1NTA7"/>
<dbReference type="SUPFAM" id="SSF52821">
    <property type="entry name" value="Rhodanese/Cell cycle control phosphatase"/>
    <property type="match status" value="1"/>
</dbReference>
<dbReference type="InterPro" id="IPR050229">
    <property type="entry name" value="GlpE_sulfurtransferase"/>
</dbReference>
<dbReference type="PANTHER" id="PTHR43031:SF18">
    <property type="entry name" value="RHODANESE-RELATED SULFURTRANSFERASES"/>
    <property type="match status" value="1"/>
</dbReference>
<feature type="domain" description="Rhodanese" evidence="1">
    <location>
        <begin position="22"/>
        <end position="92"/>
    </location>
</feature>
<keyword evidence="3" id="KW-1185">Reference proteome</keyword>
<dbReference type="OrthoDB" id="9800872at2"/>
<name>A0A2W1NTA7_9FLAO</name>
<dbReference type="CDD" id="cd00158">
    <property type="entry name" value="RHOD"/>
    <property type="match status" value="1"/>
</dbReference>
<organism evidence="2 3">
    <name type="scientific">Putridiphycobacter roseus</name>
    <dbReference type="NCBI Taxonomy" id="2219161"/>
    <lineage>
        <taxon>Bacteria</taxon>
        <taxon>Pseudomonadati</taxon>
        <taxon>Bacteroidota</taxon>
        <taxon>Flavobacteriia</taxon>
        <taxon>Flavobacteriales</taxon>
        <taxon>Crocinitomicaceae</taxon>
        <taxon>Putridiphycobacter</taxon>
    </lineage>
</organism>
<dbReference type="Pfam" id="PF00581">
    <property type="entry name" value="Rhodanese"/>
    <property type="match status" value="1"/>
</dbReference>
<sequence>MGLLSSLFGNKEKKQDLIIDMIQRGGIIIDVRTPQEYKSGHVKGSKNIPGDRIDKEINAIKKMNKPVILCCASGARSGMATSKLKNAGIEAVNGGSWRSLN</sequence>
<accession>A0A2W1NTA7</accession>
<dbReference type="InterPro" id="IPR036873">
    <property type="entry name" value="Rhodanese-like_dom_sf"/>
</dbReference>
<dbReference type="SMART" id="SM00450">
    <property type="entry name" value="RHOD"/>
    <property type="match status" value="1"/>
</dbReference>
<comment type="caution">
    <text evidence="2">The sequence shown here is derived from an EMBL/GenBank/DDBJ whole genome shotgun (WGS) entry which is preliminary data.</text>
</comment>
<reference evidence="2 3" key="1">
    <citation type="submission" date="2018-06" db="EMBL/GenBank/DDBJ databases">
        <title>The draft genome sequence of Crocinitomix sp. SM1701.</title>
        <authorList>
            <person name="Zhang X."/>
        </authorList>
    </citation>
    <scope>NUCLEOTIDE SEQUENCE [LARGE SCALE GENOMIC DNA]</scope>
    <source>
        <strain evidence="2 3">SM1701</strain>
    </source>
</reference>
<evidence type="ECO:0000259" key="1">
    <source>
        <dbReference type="PROSITE" id="PS50206"/>
    </source>
</evidence>
<proteinExistence type="predicted"/>
<dbReference type="Proteomes" id="UP000249248">
    <property type="component" value="Unassembled WGS sequence"/>
</dbReference>
<dbReference type="PANTHER" id="PTHR43031">
    <property type="entry name" value="FAD-DEPENDENT OXIDOREDUCTASE"/>
    <property type="match status" value="1"/>
</dbReference>
<dbReference type="PROSITE" id="PS50206">
    <property type="entry name" value="RHODANESE_3"/>
    <property type="match status" value="1"/>
</dbReference>
<dbReference type="InterPro" id="IPR001763">
    <property type="entry name" value="Rhodanese-like_dom"/>
</dbReference>
<dbReference type="Gene3D" id="3.40.250.10">
    <property type="entry name" value="Rhodanese-like domain"/>
    <property type="match status" value="1"/>
</dbReference>
<protein>
    <submittedName>
        <fullName evidence="2">Rhodanese-like domain-containing protein</fullName>
    </submittedName>
</protein>
<dbReference type="EMBL" id="QKSB01000002">
    <property type="protein sequence ID" value="PZE17948.1"/>
    <property type="molecule type" value="Genomic_DNA"/>
</dbReference>
<dbReference type="RefSeq" id="WP_111062099.1">
    <property type="nucleotide sequence ID" value="NZ_JBHUCU010000002.1"/>
</dbReference>